<proteinExistence type="inferred from homology"/>
<evidence type="ECO:0000259" key="14">
    <source>
        <dbReference type="Pfam" id="PF00852"/>
    </source>
</evidence>
<comment type="subcellular location">
    <subcellularLocation>
        <location evidence="1 12">Golgi apparatus</location>
        <location evidence="1 12">Golgi stack membrane</location>
        <topology evidence="1 12">Single-pass type II membrane protein</topology>
    </subcellularLocation>
</comment>
<dbReference type="Proteomes" id="UP000192578">
    <property type="component" value="Unassembled WGS sequence"/>
</dbReference>
<dbReference type="Pfam" id="PF00852">
    <property type="entry name" value="Glyco_transf_10"/>
    <property type="match status" value="1"/>
</dbReference>
<dbReference type="InterPro" id="IPR055270">
    <property type="entry name" value="Glyco_tran_10_C"/>
</dbReference>
<keyword evidence="10 12" id="KW-0472">Membrane</keyword>
<name>A0A1W0XBS4_HYPEX</name>
<dbReference type="Pfam" id="PF17039">
    <property type="entry name" value="Glyco_tran_10_N"/>
    <property type="match status" value="1"/>
</dbReference>
<feature type="transmembrane region" description="Helical" evidence="12">
    <location>
        <begin position="7"/>
        <end position="27"/>
    </location>
</feature>
<reference evidence="17" key="1">
    <citation type="submission" date="2017-01" db="EMBL/GenBank/DDBJ databases">
        <title>Comparative genomics of anhydrobiosis in the tardigrade Hypsibius dujardini.</title>
        <authorList>
            <person name="Yoshida Y."/>
            <person name="Koutsovoulos G."/>
            <person name="Laetsch D."/>
            <person name="Stevens L."/>
            <person name="Kumar S."/>
            <person name="Horikawa D."/>
            <person name="Ishino K."/>
            <person name="Komine S."/>
            <person name="Tomita M."/>
            <person name="Blaxter M."/>
            <person name="Arakawa K."/>
        </authorList>
    </citation>
    <scope>NUCLEOTIDE SEQUENCE [LARGE SCALE GENOMIC DNA]</scope>
    <source>
        <strain evidence="17">Z151</strain>
    </source>
</reference>
<evidence type="ECO:0000256" key="3">
    <source>
        <dbReference type="ARBA" id="ARBA00008919"/>
    </source>
</evidence>
<accession>A0A1W0XBS4</accession>
<dbReference type="EMBL" id="MTYJ01000004">
    <property type="protein sequence ID" value="OQV24946.1"/>
    <property type="molecule type" value="Genomic_DNA"/>
</dbReference>
<dbReference type="UniPathway" id="UPA00378"/>
<feature type="domain" description="Fucosyltransferase C-terminal" evidence="14">
    <location>
        <begin position="183"/>
        <end position="353"/>
    </location>
</feature>
<dbReference type="GO" id="GO:0008417">
    <property type="term" value="F:fucosyltransferase activity"/>
    <property type="evidence" value="ECO:0007669"/>
    <property type="project" value="InterPro"/>
</dbReference>
<evidence type="ECO:0000313" key="17">
    <source>
        <dbReference type="Proteomes" id="UP000192578"/>
    </source>
</evidence>
<gene>
    <name evidence="16" type="ORF">BV898_01156</name>
</gene>
<evidence type="ECO:0000256" key="4">
    <source>
        <dbReference type="ARBA" id="ARBA00022676"/>
    </source>
</evidence>
<evidence type="ECO:0000256" key="5">
    <source>
        <dbReference type="ARBA" id="ARBA00022679"/>
    </source>
</evidence>
<evidence type="ECO:0000313" key="16">
    <source>
        <dbReference type="EMBL" id="OQV24946.1"/>
    </source>
</evidence>
<dbReference type="AlphaFoldDB" id="A0A1W0XBS4"/>
<dbReference type="PANTHER" id="PTHR48438:SF1">
    <property type="entry name" value="ALPHA-(1,3)-FUCOSYLTRANSFERASE C-RELATED"/>
    <property type="match status" value="1"/>
</dbReference>
<keyword evidence="17" id="KW-1185">Reference proteome</keyword>
<dbReference type="PANTHER" id="PTHR48438">
    <property type="entry name" value="ALPHA-(1,3)-FUCOSYLTRANSFERASE C-RELATED"/>
    <property type="match status" value="1"/>
</dbReference>
<keyword evidence="6 12" id="KW-0812">Transmembrane</keyword>
<evidence type="ECO:0000256" key="7">
    <source>
        <dbReference type="ARBA" id="ARBA00022968"/>
    </source>
</evidence>
<evidence type="ECO:0000259" key="15">
    <source>
        <dbReference type="Pfam" id="PF17039"/>
    </source>
</evidence>
<evidence type="ECO:0000256" key="11">
    <source>
        <dbReference type="ARBA" id="ARBA00023180"/>
    </source>
</evidence>
<keyword evidence="8 12" id="KW-1133">Transmembrane helix</keyword>
<evidence type="ECO:0000256" key="1">
    <source>
        <dbReference type="ARBA" id="ARBA00004447"/>
    </source>
</evidence>
<dbReference type="OrthoDB" id="427096at2759"/>
<comment type="pathway">
    <text evidence="2">Protein modification; protein glycosylation.</text>
</comment>
<feature type="region of interest" description="Disordered" evidence="13">
    <location>
        <begin position="423"/>
        <end position="444"/>
    </location>
</feature>
<evidence type="ECO:0000256" key="2">
    <source>
        <dbReference type="ARBA" id="ARBA00004922"/>
    </source>
</evidence>
<keyword evidence="4 12" id="KW-0328">Glycosyltransferase</keyword>
<evidence type="ECO:0000256" key="12">
    <source>
        <dbReference type="RuleBase" id="RU003832"/>
    </source>
</evidence>
<keyword evidence="9 12" id="KW-0333">Golgi apparatus</keyword>
<keyword evidence="11" id="KW-0325">Glycoprotein</keyword>
<dbReference type="Gene3D" id="3.40.50.11660">
    <property type="entry name" value="Glycosyl transferase family 10, C-terminal domain"/>
    <property type="match status" value="1"/>
</dbReference>
<evidence type="ECO:0000256" key="6">
    <source>
        <dbReference type="ARBA" id="ARBA00022692"/>
    </source>
</evidence>
<evidence type="ECO:0000256" key="10">
    <source>
        <dbReference type="ARBA" id="ARBA00023136"/>
    </source>
</evidence>
<comment type="caution">
    <text evidence="16">The sequence shown here is derived from an EMBL/GenBank/DDBJ whole genome shotgun (WGS) entry which is preliminary data.</text>
</comment>
<evidence type="ECO:0000256" key="8">
    <source>
        <dbReference type="ARBA" id="ARBA00022989"/>
    </source>
</evidence>
<comment type="similarity">
    <text evidence="3 12">Belongs to the glycosyltransferase 10 family.</text>
</comment>
<keyword evidence="7" id="KW-0735">Signal-anchor</keyword>
<feature type="domain" description="Fucosyltransferase N-terminal" evidence="15">
    <location>
        <begin position="53"/>
        <end position="160"/>
    </location>
</feature>
<protein>
    <recommendedName>
        <fullName evidence="12">Fucosyltransferase</fullName>
        <ecNumber evidence="12">2.4.1.-</ecNumber>
    </recommendedName>
</protein>
<keyword evidence="5 12" id="KW-0808">Transferase</keyword>
<dbReference type="InterPro" id="IPR038577">
    <property type="entry name" value="GT10-like_C_sf"/>
</dbReference>
<dbReference type="Gene3D" id="3.40.50.11350">
    <property type="match status" value="1"/>
</dbReference>
<sequence length="745" mass="84762">MRLSSELSIVIAVLFSLLNVFFLYSLFQAQPALLSNSEKSLASIKLINDIGSQNVLLFWTNCLIGLNSSPVFNDSDQYFVHNCNGVDYIWTDDRALANISSVVIFCDMNLNDLPAERNSGHFYVQLDPQPFQHSSTAVPLPDFFNSTLTYTVESDDCVPYNRLQYYFPTALTSSRQFDEIWAKKSRNAAVTFVDDCSSMRMRYVHELRKYYPVDVYGRCENLTWTPDIRNEVTASYEPGERGRITSQYKFFLAFEESICQDSFSSDSLLGYLSDTVPVFLGGAHYSTIFPFQSFLNAMDFPSAKALAEVMHSVGDDKESYFRSFIYRLEKSRQHFRLSDILCTVCMGLRQRSAMPIAHHNDGVAEWWTRRDTLEERPGSAGTVARTTFKIDTIRRKQQSKKPNAIDSTNKFNSTAWPVVNCRTRPRPQHPSKGQNPALQSFPEKNKDEEGVFYKTVDQMSLPNHIMTDITYNHSFQQFFENIQIREIRRHYLLNCDRLSRCGTPKSLSVIMNGGSHSGFGSVLNNALNAYIIGRDPGVDRTFQLLENRCHSVNAPLKKFFDDFAVHSSCPLFTTIGTDEAINTLAAGNFSVRLDNSTQQFVFSGSDRAFVEMKEISVGRYVAEVVSWCKNLTSACPRNVFVMQDDEEDTFYKELKSQLTLTNFKLFGLRDILDGSPVGRHILFGRRLGDASDRMRNSREMVLSLTIMAMANYIMCTFSSNVCRLAALINGNLDNFRSLDQSWTAL</sequence>
<dbReference type="SUPFAM" id="SSF53756">
    <property type="entry name" value="UDP-Glycosyltransferase/glycogen phosphorylase"/>
    <property type="match status" value="1"/>
</dbReference>
<evidence type="ECO:0000256" key="13">
    <source>
        <dbReference type="SAM" id="MobiDB-lite"/>
    </source>
</evidence>
<evidence type="ECO:0000256" key="9">
    <source>
        <dbReference type="ARBA" id="ARBA00023034"/>
    </source>
</evidence>
<dbReference type="InterPro" id="IPR031481">
    <property type="entry name" value="Glyco_tran_10_N"/>
</dbReference>
<dbReference type="GO" id="GO:0032580">
    <property type="term" value="C:Golgi cisterna membrane"/>
    <property type="evidence" value="ECO:0007669"/>
    <property type="project" value="UniProtKB-SubCell"/>
</dbReference>
<organism evidence="16 17">
    <name type="scientific">Hypsibius exemplaris</name>
    <name type="common">Freshwater tardigrade</name>
    <dbReference type="NCBI Taxonomy" id="2072580"/>
    <lineage>
        <taxon>Eukaryota</taxon>
        <taxon>Metazoa</taxon>
        <taxon>Ecdysozoa</taxon>
        <taxon>Tardigrada</taxon>
        <taxon>Eutardigrada</taxon>
        <taxon>Parachela</taxon>
        <taxon>Hypsibioidea</taxon>
        <taxon>Hypsibiidae</taxon>
        <taxon>Hypsibius</taxon>
    </lineage>
</organism>
<dbReference type="EC" id="2.4.1.-" evidence="12"/>
<dbReference type="InterPro" id="IPR001503">
    <property type="entry name" value="Glyco_trans_10"/>
</dbReference>